<evidence type="ECO:0000256" key="1">
    <source>
        <dbReference type="SAM" id="MobiDB-lite"/>
    </source>
</evidence>
<proteinExistence type="predicted"/>
<feature type="compositionally biased region" description="Basic and acidic residues" evidence="1">
    <location>
        <begin position="172"/>
        <end position="186"/>
    </location>
</feature>
<keyword evidence="4" id="KW-1185">Reference proteome</keyword>
<evidence type="ECO:0000313" key="3">
    <source>
        <dbReference type="EMBL" id="QQP13739.1"/>
    </source>
</evidence>
<evidence type="ECO:0000313" key="4">
    <source>
        <dbReference type="Proteomes" id="UP000596049"/>
    </source>
</evidence>
<organism evidence="3 4">
    <name type="scientific">Lysinibacillus agricola</name>
    <dbReference type="NCBI Taxonomy" id="2590012"/>
    <lineage>
        <taxon>Bacteria</taxon>
        <taxon>Bacillati</taxon>
        <taxon>Bacillota</taxon>
        <taxon>Bacilli</taxon>
        <taxon>Bacillales</taxon>
        <taxon>Bacillaceae</taxon>
        <taxon>Lysinibacillus</taxon>
    </lineage>
</organism>
<accession>A0ABX7AVA8</accession>
<reference evidence="3 4" key="1">
    <citation type="submission" date="2020-01" db="EMBL/GenBank/DDBJ databases">
        <authorList>
            <person name="Liu G."/>
            <person name="Liu B."/>
        </authorList>
    </citation>
    <scope>NUCLEOTIDE SEQUENCE [LARGE SCALE GENOMIC DNA]</scope>
    <source>
        <strain evidence="3 4">FJAT-51161</strain>
    </source>
</reference>
<keyword evidence="2" id="KW-0732">Signal</keyword>
<gene>
    <name evidence="3" type="ORF">FJQ98_06720</name>
</gene>
<dbReference type="EMBL" id="CP067341">
    <property type="protein sequence ID" value="QQP13739.1"/>
    <property type="molecule type" value="Genomic_DNA"/>
</dbReference>
<sequence length="268" mass="30329">MKVRKRFKTGIVAALSTLFIFQGVLNASIVNATEPAAAIQDGNVQGKAGIVMKIDLTEEDKKLLGDEDEFLKEVEKEGWKKTENGYEKFYPAKNGSLTINEQEVELTANGTFAINEDDANLDIQFKANGQEIKTNVKNDKNKSQSIDLVKTINFKDFAKSMDGEMTSTENGKSSRSEVGQKHSPGDRVHCNRFNGSVSNHRYYNHWDPRAWKNFVGSDCDYAFLSYDCQNDYTSNTNCRGLQSAYNYKNCSWALYHSNRYHYYGKSGH</sequence>
<feature type="chain" id="PRO_5047270289" evidence="2">
    <location>
        <begin position="28"/>
        <end position="268"/>
    </location>
</feature>
<name>A0ABX7AVA8_9BACI</name>
<dbReference type="RefSeq" id="WP_201406659.1">
    <property type="nucleotide sequence ID" value="NZ_CP067341.1"/>
</dbReference>
<protein>
    <submittedName>
        <fullName evidence="3">Uncharacterized protein</fullName>
    </submittedName>
</protein>
<dbReference type="Proteomes" id="UP000596049">
    <property type="component" value="Chromosome"/>
</dbReference>
<evidence type="ECO:0000256" key="2">
    <source>
        <dbReference type="SAM" id="SignalP"/>
    </source>
</evidence>
<feature type="region of interest" description="Disordered" evidence="1">
    <location>
        <begin position="163"/>
        <end position="186"/>
    </location>
</feature>
<feature type="signal peptide" evidence="2">
    <location>
        <begin position="1"/>
        <end position="27"/>
    </location>
</feature>